<dbReference type="EMBL" id="UINC01017848">
    <property type="protein sequence ID" value="SVA74449.1"/>
    <property type="molecule type" value="Genomic_DNA"/>
</dbReference>
<protein>
    <submittedName>
        <fullName evidence="1">Uncharacterized protein</fullName>
    </submittedName>
</protein>
<sequence>MFRKLELTGNRNDYLLRRVRGIIYFENAPEFFAEDYKINHNSRDTLDNFTDLGKKQMSFMPWEMG</sequence>
<accession>A0A381YBI4</accession>
<reference evidence="1" key="1">
    <citation type="submission" date="2018-05" db="EMBL/GenBank/DDBJ databases">
        <authorList>
            <person name="Lanie J.A."/>
            <person name="Ng W.-L."/>
            <person name="Kazmierczak K.M."/>
            <person name="Andrzejewski T.M."/>
            <person name="Davidsen T.M."/>
            <person name="Wayne K.J."/>
            <person name="Tettelin H."/>
            <person name="Glass J.I."/>
            <person name="Rusch D."/>
            <person name="Podicherti R."/>
            <person name="Tsui H.-C.T."/>
            <person name="Winkler M.E."/>
        </authorList>
    </citation>
    <scope>NUCLEOTIDE SEQUENCE</scope>
</reference>
<proteinExistence type="predicted"/>
<name>A0A381YBI4_9ZZZZ</name>
<evidence type="ECO:0000313" key="1">
    <source>
        <dbReference type="EMBL" id="SVA74449.1"/>
    </source>
</evidence>
<dbReference type="AlphaFoldDB" id="A0A381YBI4"/>
<organism evidence="1">
    <name type="scientific">marine metagenome</name>
    <dbReference type="NCBI Taxonomy" id="408172"/>
    <lineage>
        <taxon>unclassified sequences</taxon>
        <taxon>metagenomes</taxon>
        <taxon>ecological metagenomes</taxon>
    </lineage>
</organism>
<gene>
    <name evidence="1" type="ORF">METZ01_LOCUS127303</name>
</gene>